<dbReference type="PANTHER" id="PTHR48109:SF4">
    <property type="entry name" value="DIHYDROOROTATE DEHYDROGENASE (QUINONE), MITOCHONDRIAL"/>
    <property type="match status" value="1"/>
</dbReference>
<evidence type="ECO:0000256" key="5">
    <source>
        <dbReference type="ARBA" id="ARBA00005359"/>
    </source>
</evidence>
<dbReference type="InterPro" id="IPR012135">
    <property type="entry name" value="Dihydroorotate_DH_1_2"/>
</dbReference>
<name>X0TBC5_9ZZZZ</name>
<dbReference type="GO" id="GO:0005886">
    <property type="term" value="C:plasma membrane"/>
    <property type="evidence" value="ECO:0007669"/>
    <property type="project" value="TreeGrafter"/>
</dbReference>
<keyword evidence="9" id="KW-0665">Pyrimidine biosynthesis</keyword>
<dbReference type="GO" id="GO:0005737">
    <property type="term" value="C:cytoplasm"/>
    <property type="evidence" value="ECO:0007669"/>
    <property type="project" value="InterPro"/>
</dbReference>
<evidence type="ECO:0000259" key="13">
    <source>
        <dbReference type="Pfam" id="PF01180"/>
    </source>
</evidence>
<feature type="domain" description="Dihydroorotate dehydrogenase catalytic" evidence="13">
    <location>
        <begin position="11"/>
        <end position="301"/>
    </location>
</feature>
<dbReference type="Gene3D" id="3.20.20.70">
    <property type="entry name" value="Aldolase class I"/>
    <property type="match status" value="1"/>
</dbReference>
<evidence type="ECO:0000256" key="3">
    <source>
        <dbReference type="ARBA" id="ARBA00004370"/>
    </source>
</evidence>
<dbReference type="UniPathway" id="UPA00070">
    <property type="reaction ID" value="UER00946"/>
</dbReference>
<organism evidence="14">
    <name type="scientific">marine sediment metagenome</name>
    <dbReference type="NCBI Taxonomy" id="412755"/>
    <lineage>
        <taxon>unclassified sequences</taxon>
        <taxon>metagenomes</taxon>
        <taxon>ecological metagenomes</taxon>
    </lineage>
</organism>
<comment type="function">
    <text evidence="2">Catalyzes the conversion of dihydroorotate to orotate with quinone as electron acceptor.</text>
</comment>
<evidence type="ECO:0000256" key="10">
    <source>
        <dbReference type="ARBA" id="ARBA00023002"/>
    </source>
</evidence>
<sequence>AVARTWPLNPVKVFGLKFPNIIGMAAGFDKDARVPEALALLGFGHIEVGTFTPKYQGGNPKPRVFRLREDKAIINRMGFPNCGIDSALKGLQRTGGVNRKYVLGGSIGKQMGTPLEQAHEDYAFLMDRSFEYVDYFAINISSPNTPRLRELQKSEQLEHLLNSLQLVNKNLALQHETQPKPLLLKISPDLSWDQLDAVMDASLQCGISGIIATNTTTDRSGLTSGHRAEIGGLSGRPLIERSNEIISYITRNSSGRLPVIGVGGVFDVNDVKEKIDAGAVLVQIFTGFIYQGPGMVGKILRTYRS</sequence>
<proteinExistence type="inferred from homology"/>
<comment type="similarity">
    <text evidence="5">Belongs to the dihydroorotate dehydrogenase family. Type 2 subfamily.</text>
</comment>
<keyword evidence="7" id="KW-0285">Flavoprotein</keyword>
<dbReference type="GO" id="GO:0044205">
    <property type="term" value="P:'de novo' UMP biosynthetic process"/>
    <property type="evidence" value="ECO:0007669"/>
    <property type="project" value="UniProtKB-UniPathway"/>
</dbReference>
<comment type="pathway">
    <text evidence="4">Pyrimidine metabolism; UMP biosynthesis via de novo pathway; orotate from (S)-dihydroorotate (quinone route): step 1/1.</text>
</comment>
<dbReference type="PROSITE" id="PS00912">
    <property type="entry name" value="DHODEHASE_2"/>
    <property type="match status" value="1"/>
</dbReference>
<dbReference type="InterPro" id="IPR013785">
    <property type="entry name" value="Aldolase_TIM"/>
</dbReference>
<protein>
    <recommendedName>
        <fullName evidence="6">dihydroorotate dehydrogenase (quinone)</fullName>
        <ecNumber evidence="6">1.3.5.2</ecNumber>
    </recommendedName>
</protein>
<evidence type="ECO:0000256" key="9">
    <source>
        <dbReference type="ARBA" id="ARBA00022975"/>
    </source>
</evidence>
<evidence type="ECO:0000256" key="2">
    <source>
        <dbReference type="ARBA" id="ARBA00003125"/>
    </source>
</evidence>
<comment type="subcellular location">
    <subcellularLocation>
        <location evidence="3">Membrane</location>
    </subcellularLocation>
</comment>
<keyword evidence="10" id="KW-0560">Oxidoreductase</keyword>
<dbReference type="GO" id="GO:0106430">
    <property type="term" value="F:dihydroorotate dehydrogenase (quinone) activity"/>
    <property type="evidence" value="ECO:0007669"/>
    <property type="project" value="UniProtKB-EC"/>
</dbReference>
<dbReference type="InterPro" id="IPR001295">
    <property type="entry name" value="Dihydroorotate_DH_CS"/>
</dbReference>
<dbReference type="GO" id="GO:0006207">
    <property type="term" value="P:'de novo' pyrimidine nucleobase biosynthetic process"/>
    <property type="evidence" value="ECO:0007669"/>
    <property type="project" value="InterPro"/>
</dbReference>
<evidence type="ECO:0000256" key="7">
    <source>
        <dbReference type="ARBA" id="ARBA00022630"/>
    </source>
</evidence>
<evidence type="ECO:0000256" key="4">
    <source>
        <dbReference type="ARBA" id="ARBA00005161"/>
    </source>
</evidence>
<dbReference type="EC" id="1.3.5.2" evidence="6"/>
<comment type="catalytic activity">
    <reaction evidence="12">
        <text>(S)-dihydroorotate + a quinone = orotate + a quinol</text>
        <dbReference type="Rhea" id="RHEA:30187"/>
        <dbReference type="ChEBI" id="CHEBI:24646"/>
        <dbReference type="ChEBI" id="CHEBI:30839"/>
        <dbReference type="ChEBI" id="CHEBI:30864"/>
        <dbReference type="ChEBI" id="CHEBI:132124"/>
        <dbReference type="EC" id="1.3.5.2"/>
    </reaction>
</comment>
<dbReference type="InterPro" id="IPR050074">
    <property type="entry name" value="DHO_dehydrogenase"/>
</dbReference>
<accession>X0TBC5</accession>
<gene>
    <name evidence="14" type="ORF">S01H1_12186</name>
</gene>
<dbReference type="PIRSF" id="PIRSF000164">
    <property type="entry name" value="DHO_oxidase"/>
    <property type="match status" value="1"/>
</dbReference>
<reference evidence="14" key="1">
    <citation type="journal article" date="2014" name="Front. Microbiol.">
        <title>High frequency of phylogenetically diverse reductive dehalogenase-homologous genes in deep subseafloor sedimentary metagenomes.</title>
        <authorList>
            <person name="Kawai M."/>
            <person name="Futagami T."/>
            <person name="Toyoda A."/>
            <person name="Takaki Y."/>
            <person name="Nishi S."/>
            <person name="Hori S."/>
            <person name="Arai W."/>
            <person name="Tsubouchi T."/>
            <person name="Morono Y."/>
            <person name="Uchiyama I."/>
            <person name="Ito T."/>
            <person name="Fujiyama A."/>
            <person name="Inagaki F."/>
            <person name="Takami H."/>
        </authorList>
    </citation>
    <scope>NUCLEOTIDE SEQUENCE</scope>
    <source>
        <strain evidence="14">Expedition CK06-06</strain>
    </source>
</reference>
<dbReference type="EMBL" id="BARS01006238">
    <property type="protein sequence ID" value="GAF84621.1"/>
    <property type="molecule type" value="Genomic_DNA"/>
</dbReference>
<comment type="cofactor">
    <cofactor evidence="1">
        <name>FMN</name>
        <dbReference type="ChEBI" id="CHEBI:58210"/>
    </cofactor>
</comment>
<dbReference type="InterPro" id="IPR005719">
    <property type="entry name" value="Dihydroorotate_DH_2"/>
</dbReference>
<comment type="caution">
    <text evidence="14">The sequence shown here is derived from an EMBL/GenBank/DDBJ whole genome shotgun (WGS) entry which is preliminary data.</text>
</comment>
<dbReference type="NCBIfam" id="TIGR01036">
    <property type="entry name" value="pyrD_sub2"/>
    <property type="match status" value="1"/>
</dbReference>
<evidence type="ECO:0000256" key="12">
    <source>
        <dbReference type="ARBA" id="ARBA00048639"/>
    </source>
</evidence>
<feature type="non-terminal residue" evidence="14">
    <location>
        <position position="1"/>
    </location>
</feature>
<evidence type="ECO:0000256" key="1">
    <source>
        <dbReference type="ARBA" id="ARBA00001917"/>
    </source>
</evidence>
<dbReference type="SUPFAM" id="SSF51395">
    <property type="entry name" value="FMN-linked oxidoreductases"/>
    <property type="match status" value="1"/>
</dbReference>
<dbReference type="Pfam" id="PF01180">
    <property type="entry name" value="DHO_dh"/>
    <property type="match status" value="1"/>
</dbReference>
<evidence type="ECO:0000256" key="6">
    <source>
        <dbReference type="ARBA" id="ARBA00012791"/>
    </source>
</evidence>
<evidence type="ECO:0000256" key="11">
    <source>
        <dbReference type="ARBA" id="ARBA00023136"/>
    </source>
</evidence>
<dbReference type="AlphaFoldDB" id="X0TBC5"/>
<evidence type="ECO:0000256" key="8">
    <source>
        <dbReference type="ARBA" id="ARBA00022643"/>
    </source>
</evidence>
<dbReference type="PROSITE" id="PS00911">
    <property type="entry name" value="DHODEHASE_1"/>
    <property type="match status" value="1"/>
</dbReference>
<keyword evidence="11" id="KW-0472">Membrane</keyword>
<dbReference type="InterPro" id="IPR005720">
    <property type="entry name" value="Dihydroorotate_DH_cat"/>
</dbReference>
<dbReference type="PANTHER" id="PTHR48109">
    <property type="entry name" value="DIHYDROOROTATE DEHYDROGENASE (QUINONE), MITOCHONDRIAL-RELATED"/>
    <property type="match status" value="1"/>
</dbReference>
<evidence type="ECO:0000313" key="14">
    <source>
        <dbReference type="EMBL" id="GAF84621.1"/>
    </source>
</evidence>
<dbReference type="CDD" id="cd04738">
    <property type="entry name" value="DHOD_2_like"/>
    <property type="match status" value="1"/>
</dbReference>
<keyword evidence="8" id="KW-0288">FMN</keyword>
<dbReference type="NCBIfam" id="NF003652">
    <property type="entry name" value="PRK05286.2-5"/>
    <property type="match status" value="1"/>
</dbReference>